<keyword evidence="4" id="KW-1185">Reference proteome</keyword>
<gene>
    <name evidence="3" type="ORF">Glove_105g17</name>
</gene>
<organism evidence="3 4">
    <name type="scientific">Diversispora epigaea</name>
    <dbReference type="NCBI Taxonomy" id="1348612"/>
    <lineage>
        <taxon>Eukaryota</taxon>
        <taxon>Fungi</taxon>
        <taxon>Fungi incertae sedis</taxon>
        <taxon>Mucoromycota</taxon>
        <taxon>Glomeromycotina</taxon>
        <taxon>Glomeromycetes</taxon>
        <taxon>Diversisporales</taxon>
        <taxon>Diversisporaceae</taxon>
        <taxon>Diversispora</taxon>
    </lineage>
</organism>
<dbReference type="Proteomes" id="UP000266861">
    <property type="component" value="Unassembled WGS sequence"/>
</dbReference>
<feature type="coiled-coil region" evidence="1">
    <location>
        <begin position="66"/>
        <end position="125"/>
    </location>
</feature>
<name>A0A397J3D3_9GLOM</name>
<evidence type="ECO:0000313" key="4">
    <source>
        <dbReference type="Proteomes" id="UP000266861"/>
    </source>
</evidence>
<keyword evidence="1" id="KW-0175">Coiled coil</keyword>
<proteinExistence type="predicted"/>
<dbReference type="OrthoDB" id="2448282at2759"/>
<reference evidence="3 4" key="1">
    <citation type="submission" date="2018-08" db="EMBL/GenBank/DDBJ databases">
        <title>Genome and evolution of the arbuscular mycorrhizal fungus Diversispora epigaea (formerly Glomus versiforme) and its bacterial endosymbionts.</title>
        <authorList>
            <person name="Sun X."/>
            <person name="Fei Z."/>
            <person name="Harrison M."/>
        </authorList>
    </citation>
    <scope>NUCLEOTIDE SEQUENCE [LARGE SCALE GENOMIC DNA]</scope>
    <source>
        <strain evidence="3 4">IT104</strain>
    </source>
</reference>
<evidence type="ECO:0000313" key="3">
    <source>
        <dbReference type="EMBL" id="RHZ82681.1"/>
    </source>
</evidence>
<comment type="caution">
    <text evidence="3">The sequence shown here is derived from an EMBL/GenBank/DDBJ whole genome shotgun (WGS) entry which is preliminary data.</text>
</comment>
<accession>A0A397J3D3</accession>
<protein>
    <submittedName>
        <fullName evidence="3">Uncharacterized protein</fullName>
    </submittedName>
</protein>
<evidence type="ECO:0000256" key="2">
    <source>
        <dbReference type="SAM" id="MobiDB-lite"/>
    </source>
</evidence>
<evidence type="ECO:0000256" key="1">
    <source>
        <dbReference type="SAM" id="Coils"/>
    </source>
</evidence>
<sequence>MANVYTLQDIKDHRLGSMQEKELEKKLYCVLKSKTEINNFSEKLQDKCSDQIRSFNQERKTWVLEKEYLDQELTQNYNEIQKLQNEITEMELSLGKFKVRNSKKIKTLKSKLDFSQKNLKKKDSEILSFDKITLEEAISGGNELQKGTSKISDTSTNNNRKIYLHQFLRKNNEQSPSSSHIESPEQQDFTSQNDVSQEITKASIFMLKSDNNTSSIIEIIAE</sequence>
<dbReference type="EMBL" id="PQFF01000098">
    <property type="protein sequence ID" value="RHZ82681.1"/>
    <property type="molecule type" value="Genomic_DNA"/>
</dbReference>
<feature type="region of interest" description="Disordered" evidence="2">
    <location>
        <begin position="173"/>
        <end position="194"/>
    </location>
</feature>
<dbReference type="AlphaFoldDB" id="A0A397J3D3"/>